<reference evidence="3" key="1">
    <citation type="journal article" date="2019" name="Int. J. Syst. Evol. Microbiol.">
        <title>The Global Catalogue of Microorganisms (GCM) 10K type strain sequencing project: providing services to taxonomists for standard genome sequencing and annotation.</title>
        <authorList>
            <consortium name="The Broad Institute Genomics Platform"/>
            <consortium name="The Broad Institute Genome Sequencing Center for Infectious Disease"/>
            <person name="Wu L."/>
            <person name="Ma J."/>
        </authorList>
    </citation>
    <scope>NUCLEOTIDE SEQUENCE [LARGE SCALE GENOMIC DNA]</scope>
    <source>
        <strain evidence="3">JCM 10696</strain>
    </source>
</reference>
<accession>A0ABP4C4S5</accession>
<dbReference type="SUPFAM" id="SSF53335">
    <property type="entry name" value="S-adenosyl-L-methionine-dependent methyltransferases"/>
    <property type="match status" value="1"/>
</dbReference>
<proteinExistence type="predicted"/>
<protein>
    <submittedName>
        <fullName evidence="2">SAM-dependent methyltransferase</fullName>
    </submittedName>
</protein>
<dbReference type="Gene3D" id="3.40.50.150">
    <property type="entry name" value="Vaccinia Virus protein VP39"/>
    <property type="match status" value="1"/>
</dbReference>
<keyword evidence="2" id="KW-0489">Methyltransferase</keyword>
<dbReference type="Pfam" id="PF04672">
    <property type="entry name" value="Methyltransf_19"/>
    <property type="match status" value="1"/>
</dbReference>
<organism evidence="2 3">
    <name type="scientific">Actinocorallia libanotica</name>
    <dbReference type="NCBI Taxonomy" id="46162"/>
    <lineage>
        <taxon>Bacteria</taxon>
        <taxon>Bacillati</taxon>
        <taxon>Actinomycetota</taxon>
        <taxon>Actinomycetes</taxon>
        <taxon>Streptosporangiales</taxon>
        <taxon>Thermomonosporaceae</taxon>
        <taxon>Actinocorallia</taxon>
    </lineage>
</organism>
<keyword evidence="2" id="KW-0808">Transferase</keyword>
<evidence type="ECO:0000256" key="1">
    <source>
        <dbReference type="SAM" id="MobiDB-lite"/>
    </source>
</evidence>
<evidence type="ECO:0000313" key="3">
    <source>
        <dbReference type="Proteomes" id="UP001500665"/>
    </source>
</evidence>
<dbReference type="InterPro" id="IPR029063">
    <property type="entry name" value="SAM-dependent_MTases_sf"/>
</dbReference>
<dbReference type="GO" id="GO:0032259">
    <property type="term" value="P:methylation"/>
    <property type="evidence" value="ECO:0007669"/>
    <property type="project" value="UniProtKB-KW"/>
</dbReference>
<sequence length="267" mass="28678">MGDGAVSPFVDTSVPHPARIYNAFLGGKDNFAVDRQIAEQTLALFPDIPVMARQNREFLHRVVRYMVEELGIGQFLDIGSGLPAEGNVHEIAQELDPGVKVLYVDNDPLVLVHGQALLAKNRNTKVVTADLREVDELLTAVEESALLDLSRPVGLMLVAVLHFISDEEDVEGLLRAYLARLAPGSAMAISHVSPGGADSERLDQAVDIYSAATPPGVHLRTAEQVTRLFDGTTLLPPGVVPIADWRPRRGDDTRPTAATGLGGVGLL</sequence>
<dbReference type="InterPro" id="IPR006764">
    <property type="entry name" value="SAM_dep_MeTrfase_SAV2177_type"/>
</dbReference>
<name>A0ABP4C4S5_9ACTN</name>
<dbReference type="PIRSF" id="PIRSF017393">
    <property type="entry name" value="MTase_SAV2177"/>
    <property type="match status" value="1"/>
</dbReference>
<keyword evidence="3" id="KW-1185">Reference proteome</keyword>
<dbReference type="GO" id="GO:0008168">
    <property type="term" value="F:methyltransferase activity"/>
    <property type="evidence" value="ECO:0007669"/>
    <property type="project" value="UniProtKB-KW"/>
</dbReference>
<evidence type="ECO:0000313" key="2">
    <source>
        <dbReference type="EMBL" id="GAA0960210.1"/>
    </source>
</evidence>
<dbReference type="EMBL" id="BAAAHH010000023">
    <property type="protein sequence ID" value="GAA0960210.1"/>
    <property type="molecule type" value="Genomic_DNA"/>
</dbReference>
<gene>
    <name evidence="2" type="ORF">GCM10009550_51070</name>
</gene>
<feature type="region of interest" description="Disordered" evidence="1">
    <location>
        <begin position="246"/>
        <end position="267"/>
    </location>
</feature>
<dbReference type="Proteomes" id="UP001500665">
    <property type="component" value="Unassembled WGS sequence"/>
</dbReference>
<comment type="caution">
    <text evidence="2">The sequence shown here is derived from an EMBL/GenBank/DDBJ whole genome shotgun (WGS) entry which is preliminary data.</text>
</comment>
<dbReference type="RefSeq" id="WP_344243491.1">
    <property type="nucleotide sequence ID" value="NZ_BAAAHH010000023.1"/>
</dbReference>